<dbReference type="Pfam" id="PF00005">
    <property type="entry name" value="ABC_tran"/>
    <property type="match status" value="2"/>
</dbReference>
<evidence type="ECO:0000313" key="12">
    <source>
        <dbReference type="Proteomes" id="UP000053617"/>
    </source>
</evidence>
<feature type="compositionally biased region" description="Basic and acidic residues" evidence="8">
    <location>
        <begin position="356"/>
        <end position="365"/>
    </location>
</feature>
<dbReference type="InterPro" id="IPR027417">
    <property type="entry name" value="P-loop_NTPase"/>
</dbReference>
<evidence type="ECO:0000256" key="7">
    <source>
        <dbReference type="ARBA" id="ARBA00023136"/>
    </source>
</evidence>
<dbReference type="PROSITE" id="PS00211">
    <property type="entry name" value="ABC_TRANSPORTER_1"/>
    <property type="match status" value="1"/>
</dbReference>
<evidence type="ECO:0000256" key="6">
    <source>
        <dbReference type="ARBA" id="ARBA00022989"/>
    </source>
</evidence>
<dbReference type="SUPFAM" id="SSF52540">
    <property type="entry name" value="P-loop containing nucleoside triphosphate hydrolases"/>
    <property type="match status" value="2"/>
</dbReference>
<keyword evidence="7 9" id="KW-0472">Membrane</keyword>
<dbReference type="InterPro" id="IPR017871">
    <property type="entry name" value="ABC_transporter-like_CS"/>
</dbReference>
<feature type="transmembrane region" description="Helical" evidence="9">
    <location>
        <begin position="1083"/>
        <end position="1102"/>
    </location>
</feature>
<dbReference type="Proteomes" id="UP000053617">
    <property type="component" value="Unassembled WGS sequence"/>
</dbReference>
<keyword evidence="3 9" id="KW-0812">Transmembrane</keyword>
<evidence type="ECO:0000256" key="4">
    <source>
        <dbReference type="ARBA" id="ARBA00022741"/>
    </source>
</evidence>
<dbReference type="Gene3D" id="3.40.50.300">
    <property type="entry name" value="P-loop containing nucleotide triphosphate hydrolases"/>
    <property type="match status" value="2"/>
</dbReference>
<dbReference type="GO" id="GO:0005524">
    <property type="term" value="F:ATP binding"/>
    <property type="evidence" value="ECO:0007669"/>
    <property type="project" value="UniProtKB-KW"/>
</dbReference>
<protein>
    <recommendedName>
        <fullName evidence="10">ABC transporter domain-containing protein</fullName>
    </recommendedName>
</protein>
<dbReference type="PROSITE" id="PS50893">
    <property type="entry name" value="ABC_TRANSPORTER_2"/>
    <property type="match status" value="2"/>
</dbReference>
<dbReference type="GO" id="GO:0016020">
    <property type="term" value="C:membrane"/>
    <property type="evidence" value="ECO:0007669"/>
    <property type="project" value="UniProtKB-SubCell"/>
</dbReference>
<dbReference type="Pfam" id="PF01061">
    <property type="entry name" value="ABC2_membrane"/>
    <property type="match status" value="2"/>
</dbReference>
<reference evidence="11 12" key="1">
    <citation type="submission" date="2015-01" db="EMBL/GenBank/DDBJ databases">
        <title>The Genome Sequence of Rhinocladiella mackenzie CBS 650.93.</title>
        <authorList>
            <consortium name="The Broad Institute Genomics Platform"/>
            <person name="Cuomo C."/>
            <person name="de Hoog S."/>
            <person name="Gorbushina A."/>
            <person name="Stielow B."/>
            <person name="Teixiera M."/>
            <person name="Abouelleil A."/>
            <person name="Chapman S.B."/>
            <person name="Priest M."/>
            <person name="Young S.K."/>
            <person name="Wortman J."/>
            <person name="Nusbaum C."/>
            <person name="Birren B."/>
        </authorList>
    </citation>
    <scope>NUCLEOTIDE SEQUENCE [LARGE SCALE GENOMIC DNA]</scope>
    <source>
        <strain evidence="11 12">CBS 650.93</strain>
    </source>
</reference>
<feature type="transmembrane region" description="Helical" evidence="9">
    <location>
        <begin position="522"/>
        <end position="547"/>
    </location>
</feature>
<feature type="transmembrane region" description="Helical" evidence="9">
    <location>
        <begin position="1188"/>
        <end position="1210"/>
    </location>
</feature>
<evidence type="ECO:0000256" key="3">
    <source>
        <dbReference type="ARBA" id="ARBA00022692"/>
    </source>
</evidence>
<dbReference type="GO" id="GO:0016887">
    <property type="term" value="F:ATP hydrolysis activity"/>
    <property type="evidence" value="ECO:0007669"/>
    <property type="project" value="InterPro"/>
</dbReference>
<feature type="compositionally biased region" description="Basic and acidic residues" evidence="8">
    <location>
        <begin position="1"/>
        <end position="10"/>
    </location>
</feature>
<feature type="region of interest" description="Disordered" evidence="8">
    <location>
        <begin position="1"/>
        <end position="35"/>
    </location>
</feature>
<name>A0A0D2FGF5_9EURO</name>
<evidence type="ECO:0000256" key="5">
    <source>
        <dbReference type="ARBA" id="ARBA00022840"/>
    </source>
</evidence>
<feature type="transmembrane region" description="Helical" evidence="9">
    <location>
        <begin position="1161"/>
        <end position="1181"/>
    </location>
</feature>
<feature type="transmembrane region" description="Helical" evidence="9">
    <location>
        <begin position="443"/>
        <end position="462"/>
    </location>
</feature>
<sequence>MTEDKGREDISPSLLGDTSDRSLSAPAKYEPLSELNEASRNRQLVDVRVQNISVTVNPTKGSPFSSIEAFKSQVLRSPFKPPIKEILKDVSAQLPSRSLTAIVGASGSGKTTMLNVISHRVTDPKFQQFGTVTYESSVESLGQDAASGRIGMAYVLQQDILLPSLTVRETLQYAADLRLATTKTKAERQAMVETVIKELDLHKCANTRIGNDAHKGCSGGEKRRTSIGIQLLADQPVLILDEPTTGLDAASAIQVVQTLKILAQRGKTVVMTIHQPRSEIWRLVDNLVLLSRGSPVYSGPVGECLPYFEQIGHKMPPFFNPFDFVIDLAAVDLRSQESERASLVRVRQLQEAWRTKSADTLDDPTRPPAGEALTASKPVLGGNPFNEMLQEVLVHTRRAFTVTCRDRLGLLASMVESLSMGIMSGWIFYQLSSDLAGIRSRQGAMYSACALQGYLILLFETYRLTIDIEVYDRERIEGVVKPISFIISRRFARIPLEDFPVPLLYSVIFYFMAGFRADANQFFTFFAIQLLLHMIAVNLATVCVALHRQFMIASLIANLTFTLQTMGCGFFINTRSIALWLRWIKWTAYVFYAFGALCTNEFAGHFYDCPSPGGPQDPVCKEYTGTYILASLDLPSNWLWRPIVVLFGFGLFFFILSGVILQVIATEVEMAKTHESKATYSTESLHHTARSEDENGAITVALDQFGLEVESKRLFKSNRAKRIFHPISTTFEPGVLNVIMGPSGSGKSSCLNAMARRLHGSPLLKYSSSGRMLLNGSTATDDVITSICSYVPQDDCGLLPSLTVRETLHFAARLRLPSFLSHEQKVRRAESVLLKLGLKDCADTLIGSDMVKGISGGERRRVSIGIQILTDPRVLLLDEPTSGLDAFTAFSIIEVLKSLADEGRTIIFSIHQPRSEMFTQFGGVLLLAKGGDVVYAGKVSEMLPHFEKLGFACSESANPADFALDLVSVEMPKSLQQKDPPATTLTADTNAIDAINAPTVVPTMPSKEKHLTFPAELGIYTRTRLSFRHAFPILLQRGIINLRRQPNLLTGRISQFVGLGIVFTAFFSPLHTDYYSVQTRVGYIQAMSSMFFVGMLNSIAMYPPERDIYYHEDRDGTYALEAFFLYYAALEVPMELVASMIFSLLTVFAVGLPRTVSQYFLMAYSAFCVVSCGESFGILFLTVFSHTGLAVSVMSVALSISVHLGGVLSINIDDFLAAVNHISPVKWQVGALSSFSLRGIEFSCTPEQTLSDGSCPIQTGEQVLDLYRLNVDTATYALALGGVTLGYRLLGYLGLKVRRADWKGRMVVTWRKKKGR</sequence>
<feature type="transmembrane region" description="Helical" evidence="9">
    <location>
        <begin position="586"/>
        <end position="607"/>
    </location>
</feature>
<feature type="transmembrane region" description="Helical" evidence="9">
    <location>
        <begin position="1274"/>
        <end position="1295"/>
    </location>
</feature>
<dbReference type="InterPro" id="IPR013525">
    <property type="entry name" value="ABC2_TM"/>
</dbReference>
<feature type="transmembrane region" description="Helical" evidence="9">
    <location>
        <begin position="1053"/>
        <end position="1071"/>
    </location>
</feature>
<evidence type="ECO:0000256" key="1">
    <source>
        <dbReference type="ARBA" id="ARBA00004141"/>
    </source>
</evidence>
<dbReference type="InterPro" id="IPR050352">
    <property type="entry name" value="ABCG_transporters"/>
</dbReference>
<dbReference type="VEuPathDB" id="FungiDB:Z518_10128"/>
<feature type="region of interest" description="Disordered" evidence="8">
    <location>
        <begin position="356"/>
        <end position="375"/>
    </location>
</feature>
<organism evidence="11 12">
    <name type="scientific">Rhinocladiella mackenziei CBS 650.93</name>
    <dbReference type="NCBI Taxonomy" id="1442369"/>
    <lineage>
        <taxon>Eukaryota</taxon>
        <taxon>Fungi</taxon>
        <taxon>Dikarya</taxon>
        <taxon>Ascomycota</taxon>
        <taxon>Pezizomycotina</taxon>
        <taxon>Eurotiomycetes</taxon>
        <taxon>Chaetothyriomycetidae</taxon>
        <taxon>Chaetothyriales</taxon>
        <taxon>Herpotrichiellaceae</taxon>
        <taxon>Rhinocladiella</taxon>
    </lineage>
</organism>
<dbReference type="OrthoDB" id="66620at2759"/>
<feature type="domain" description="ABC transporter" evidence="10">
    <location>
        <begin position="709"/>
        <end position="955"/>
    </location>
</feature>
<dbReference type="Pfam" id="PF19055">
    <property type="entry name" value="ABC2_membrane_7"/>
    <property type="match status" value="2"/>
</dbReference>
<dbReference type="InterPro" id="IPR003439">
    <property type="entry name" value="ABC_transporter-like_ATP-bd"/>
</dbReference>
<keyword evidence="2" id="KW-0813">Transport</keyword>
<keyword evidence="12" id="KW-1185">Reference proteome</keyword>
<dbReference type="InterPro" id="IPR043926">
    <property type="entry name" value="ABCG_dom"/>
</dbReference>
<evidence type="ECO:0000313" key="11">
    <source>
        <dbReference type="EMBL" id="KIX01062.1"/>
    </source>
</evidence>
<dbReference type="InterPro" id="IPR003593">
    <property type="entry name" value="AAA+_ATPase"/>
</dbReference>
<accession>A0A0D2FGF5</accession>
<dbReference type="RefSeq" id="XP_013268198.1">
    <property type="nucleotide sequence ID" value="XM_013412744.1"/>
</dbReference>
<dbReference type="EMBL" id="KN847482">
    <property type="protein sequence ID" value="KIX01062.1"/>
    <property type="molecule type" value="Genomic_DNA"/>
</dbReference>
<evidence type="ECO:0000256" key="8">
    <source>
        <dbReference type="SAM" id="MobiDB-lite"/>
    </source>
</evidence>
<dbReference type="STRING" id="1442369.A0A0D2FGF5"/>
<keyword evidence="4" id="KW-0547">Nucleotide-binding</keyword>
<evidence type="ECO:0000259" key="10">
    <source>
        <dbReference type="PROSITE" id="PS50893"/>
    </source>
</evidence>
<gene>
    <name evidence="11" type="ORF">Z518_10128</name>
</gene>
<feature type="domain" description="ABC transporter" evidence="10">
    <location>
        <begin position="47"/>
        <end position="317"/>
    </location>
</feature>
<dbReference type="PANTHER" id="PTHR48041:SF119">
    <property type="entry name" value="ROA1P"/>
    <property type="match status" value="1"/>
</dbReference>
<feature type="transmembrane region" description="Helical" evidence="9">
    <location>
        <begin position="408"/>
        <end position="431"/>
    </location>
</feature>
<proteinExistence type="predicted"/>
<feature type="transmembrane region" description="Helical" evidence="9">
    <location>
        <begin position="553"/>
        <end position="574"/>
    </location>
</feature>
<dbReference type="PANTHER" id="PTHR48041">
    <property type="entry name" value="ABC TRANSPORTER G FAMILY MEMBER 28"/>
    <property type="match status" value="1"/>
</dbReference>
<dbReference type="GO" id="GO:0140359">
    <property type="term" value="F:ABC-type transporter activity"/>
    <property type="evidence" value="ECO:0007669"/>
    <property type="project" value="InterPro"/>
</dbReference>
<feature type="transmembrane region" description="Helical" evidence="9">
    <location>
        <begin position="1123"/>
        <end position="1149"/>
    </location>
</feature>
<evidence type="ECO:0000256" key="2">
    <source>
        <dbReference type="ARBA" id="ARBA00022448"/>
    </source>
</evidence>
<feature type="transmembrane region" description="Helical" evidence="9">
    <location>
        <begin position="639"/>
        <end position="664"/>
    </location>
</feature>
<keyword evidence="5" id="KW-0067">ATP-binding</keyword>
<evidence type="ECO:0000256" key="9">
    <source>
        <dbReference type="SAM" id="Phobius"/>
    </source>
</evidence>
<keyword evidence="6 9" id="KW-1133">Transmembrane helix</keyword>
<dbReference type="SMART" id="SM00382">
    <property type="entry name" value="AAA"/>
    <property type="match status" value="2"/>
</dbReference>
<comment type="subcellular location">
    <subcellularLocation>
        <location evidence="1">Membrane</location>
        <topology evidence="1">Multi-pass membrane protein</topology>
    </subcellularLocation>
</comment>
<dbReference type="GeneID" id="25298199"/>
<dbReference type="HOGENOM" id="CLU_000604_57_4_1"/>